<proteinExistence type="predicted"/>
<reference evidence="2 3" key="1">
    <citation type="journal article" date="2023" name="G3 (Bethesda)">
        <title>A chromosome-length genome assembly and annotation of blackberry (Rubus argutus, cv. 'Hillquist').</title>
        <authorList>
            <person name="Bruna T."/>
            <person name="Aryal R."/>
            <person name="Dudchenko O."/>
            <person name="Sargent D.J."/>
            <person name="Mead D."/>
            <person name="Buti M."/>
            <person name="Cavallini A."/>
            <person name="Hytonen T."/>
            <person name="Andres J."/>
            <person name="Pham M."/>
            <person name="Weisz D."/>
            <person name="Mascagni F."/>
            <person name="Usai G."/>
            <person name="Natali L."/>
            <person name="Bassil N."/>
            <person name="Fernandez G.E."/>
            <person name="Lomsadze A."/>
            <person name="Armour M."/>
            <person name="Olukolu B."/>
            <person name="Poorten T."/>
            <person name="Britton C."/>
            <person name="Davik J."/>
            <person name="Ashrafi H."/>
            <person name="Aiden E.L."/>
            <person name="Borodovsky M."/>
            <person name="Worthington M."/>
        </authorList>
    </citation>
    <scope>NUCLEOTIDE SEQUENCE [LARGE SCALE GENOMIC DNA]</scope>
    <source>
        <strain evidence="2">PI 553951</strain>
    </source>
</reference>
<gene>
    <name evidence="2" type="ORF">M0R45_036883</name>
</gene>
<accession>A0AAW1W1X9</accession>
<comment type="caution">
    <text evidence="2">The sequence shown here is derived from an EMBL/GenBank/DDBJ whole genome shotgun (WGS) entry which is preliminary data.</text>
</comment>
<evidence type="ECO:0000313" key="3">
    <source>
        <dbReference type="Proteomes" id="UP001457282"/>
    </source>
</evidence>
<dbReference type="PANTHER" id="PTHR33983">
    <property type="entry name" value="OS07G0185900 PROTEIN"/>
    <property type="match status" value="1"/>
</dbReference>
<dbReference type="AlphaFoldDB" id="A0AAW1W1X9"/>
<keyword evidence="3" id="KW-1185">Reference proteome</keyword>
<feature type="compositionally biased region" description="Basic residues" evidence="1">
    <location>
        <begin position="43"/>
        <end position="52"/>
    </location>
</feature>
<evidence type="ECO:0000256" key="1">
    <source>
        <dbReference type="SAM" id="MobiDB-lite"/>
    </source>
</evidence>
<evidence type="ECO:0000313" key="2">
    <source>
        <dbReference type="EMBL" id="KAK9913057.1"/>
    </source>
</evidence>
<name>A0AAW1W1X9_RUBAR</name>
<dbReference type="PANTHER" id="PTHR33983:SF1">
    <property type="entry name" value="OS07G0185900 PROTEIN"/>
    <property type="match status" value="1"/>
</dbReference>
<feature type="region of interest" description="Disordered" evidence="1">
    <location>
        <begin position="27"/>
        <end position="66"/>
    </location>
</feature>
<dbReference type="Proteomes" id="UP001457282">
    <property type="component" value="Unassembled WGS sequence"/>
</dbReference>
<protein>
    <submittedName>
        <fullName evidence="2">Uncharacterized protein</fullName>
    </submittedName>
</protein>
<dbReference type="EMBL" id="JBEDUW010000007">
    <property type="protein sequence ID" value="KAK9913057.1"/>
    <property type="molecule type" value="Genomic_DNA"/>
</dbReference>
<sequence length="89" mass="9829">MGMKFVEILDQGVRMACRFHSNCPQTSRKYYHPPAPNHEDHHHNHHHQHNNHHSFGATAGGGDAATATAQTHFMGAGAEGSNEFILFSV</sequence>
<organism evidence="2 3">
    <name type="scientific">Rubus argutus</name>
    <name type="common">Southern blackberry</name>
    <dbReference type="NCBI Taxonomy" id="59490"/>
    <lineage>
        <taxon>Eukaryota</taxon>
        <taxon>Viridiplantae</taxon>
        <taxon>Streptophyta</taxon>
        <taxon>Embryophyta</taxon>
        <taxon>Tracheophyta</taxon>
        <taxon>Spermatophyta</taxon>
        <taxon>Magnoliopsida</taxon>
        <taxon>eudicotyledons</taxon>
        <taxon>Gunneridae</taxon>
        <taxon>Pentapetalae</taxon>
        <taxon>rosids</taxon>
        <taxon>fabids</taxon>
        <taxon>Rosales</taxon>
        <taxon>Rosaceae</taxon>
        <taxon>Rosoideae</taxon>
        <taxon>Rosoideae incertae sedis</taxon>
        <taxon>Rubus</taxon>
    </lineage>
</organism>